<dbReference type="RefSeq" id="WP_100901951.1">
    <property type="nucleotide sequence ID" value="NZ_CAWNNC010000001.1"/>
</dbReference>
<sequence length="129" mass="14306">MAKVYLNDIKCIDEQDPRGSDNNDEIYYLVESGSKKNTVSNSFDAGEILFPDKLLENDPATKADPLFFTLWEDDPGSSGDDKFKSIRQTLGSDPGTIKDGGIFFDGTTGYFEFRFSGNGGEYELGFSVR</sequence>
<dbReference type="EMBL" id="CP024785">
    <property type="protein sequence ID" value="AUB41572.1"/>
    <property type="molecule type" value="Genomic_DNA"/>
</dbReference>
<evidence type="ECO:0000313" key="2">
    <source>
        <dbReference type="Proteomes" id="UP000232003"/>
    </source>
</evidence>
<dbReference type="KEGG" id="nfl:COO91_07620"/>
<name>A0A2K8T1K0_9NOSO</name>
<reference evidence="1 2" key="1">
    <citation type="submission" date="2017-11" db="EMBL/GenBank/DDBJ databases">
        <title>Complete genome of a free-living desiccation-tolerant cyanobacterium and its photosynthetic adaptation to extreme terrestrial habitat.</title>
        <authorList>
            <person name="Shang J."/>
        </authorList>
    </citation>
    <scope>NUCLEOTIDE SEQUENCE [LARGE SCALE GENOMIC DNA]</scope>
    <source>
        <strain evidence="1 2">CCNUN1</strain>
    </source>
</reference>
<organism evidence="1 2">
    <name type="scientific">Nostoc flagelliforme CCNUN1</name>
    <dbReference type="NCBI Taxonomy" id="2038116"/>
    <lineage>
        <taxon>Bacteria</taxon>
        <taxon>Bacillati</taxon>
        <taxon>Cyanobacteriota</taxon>
        <taxon>Cyanophyceae</taxon>
        <taxon>Nostocales</taxon>
        <taxon>Nostocaceae</taxon>
        <taxon>Nostoc</taxon>
    </lineage>
</organism>
<gene>
    <name evidence="1" type="ORF">COO91_07620</name>
</gene>
<dbReference type="Proteomes" id="UP000232003">
    <property type="component" value="Chromosome"/>
</dbReference>
<keyword evidence="2" id="KW-1185">Reference proteome</keyword>
<accession>A0A2K8T1K0</accession>
<proteinExistence type="predicted"/>
<dbReference type="AlphaFoldDB" id="A0A2K8T1K0"/>
<evidence type="ECO:0000313" key="1">
    <source>
        <dbReference type="EMBL" id="AUB41572.1"/>
    </source>
</evidence>
<protein>
    <submittedName>
        <fullName evidence="1">Uncharacterized protein</fullName>
    </submittedName>
</protein>